<gene>
    <name evidence="2" type="ORF">RIF29_09724</name>
</gene>
<keyword evidence="3" id="KW-1185">Reference proteome</keyword>
<evidence type="ECO:0000313" key="3">
    <source>
        <dbReference type="Proteomes" id="UP001372338"/>
    </source>
</evidence>
<feature type="region of interest" description="Disordered" evidence="1">
    <location>
        <begin position="1"/>
        <end position="34"/>
    </location>
</feature>
<reference evidence="2 3" key="1">
    <citation type="submission" date="2024-01" db="EMBL/GenBank/DDBJ databases">
        <title>The genomes of 5 underutilized Papilionoideae crops provide insights into root nodulation and disease resistanc.</title>
        <authorList>
            <person name="Yuan L."/>
        </authorList>
    </citation>
    <scope>NUCLEOTIDE SEQUENCE [LARGE SCALE GENOMIC DNA]</scope>
    <source>
        <strain evidence="2">ZHUSHIDOU_FW_LH</strain>
        <tissue evidence="2">Leaf</tissue>
    </source>
</reference>
<feature type="region of interest" description="Disordered" evidence="1">
    <location>
        <begin position="66"/>
        <end position="199"/>
    </location>
</feature>
<dbReference type="Proteomes" id="UP001372338">
    <property type="component" value="Unassembled WGS sequence"/>
</dbReference>
<dbReference type="AlphaFoldDB" id="A0AAN9FZP9"/>
<evidence type="ECO:0000256" key="1">
    <source>
        <dbReference type="SAM" id="MobiDB-lite"/>
    </source>
</evidence>
<comment type="caution">
    <text evidence="2">The sequence shown here is derived from an EMBL/GenBank/DDBJ whole genome shotgun (WGS) entry which is preliminary data.</text>
</comment>
<name>A0AAN9FZP9_CROPI</name>
<protein>
    <submittedName>
        <fullName evidence="2">Uncharacterized protein</fullName>
    </submittedName>
</protein>
<organism evidence="2 3">
    <name type="scientific">Crotalaria pallida</name>
    <name type="common">Smooth rattlebox</name>
    <name type="synonym">Crotalaria striata</name>
    <dbReference type="NCBI Taxonomy" id="3830"/>
    <lineage>
        <taxon>Eukaryota</taxon>
        <taxon>Viridiplantae</taxon>
        <taxon>Streptophyta</taxon>
        <taxon>Embryophyta</taxon>
        <taxon>Tracheophyta</taxon>
        <taxon>Spermatophyta</taxon>
        <taxon>Magnoliopsida</taxon>
        <taxon>eudicotyledons</taxon>
        <taxon>Gunneridae</taxon>
        <taxon>Pentapetalae</taxon>
        <taxon>rosids</taxon>
        <taxon>fabids</taxon>
        <taxon>Fabales</taxon>
        <taxon>Fabaceae</taxon>
        <taxon>Papilionoideae</taxon>
        <taxon>50 kb inversion clade</taxon>
        <taxon>genistoids sensu lato</taxon>
        <taxon>core genistoids</taxon>
        <taxon>Crotalarieae</taxon>
        <taxon>Crotalaria</taxon>
    </lineage>
</organism>
<proteinExistence type="predicted"/>
<feature type="compositionally biased region" description="Basic and acidic residues" evidence="1">
    <location>
        <begin position="148"/>
        <end position="157"/>
    </location>
</feature>
<accession>A0AAN9FZP9</accession>
<dbReference type="EMBL" id="JAYWIO010000002">
    <property type="protein sequence ID" value="KAK7281598.1"/>
    <property type="molecule type" value="Genomic_DNA"/>
</dbReference>
<feature type="compositionally biased region" description="Basic and acidic residues" evidence="1">
    <location>
        <begin position="9"/>
        <end position="34"/>
    </location>
</feature>
<evidence type="ECO:0000313" key="2">
    <source>
        <dbReference type="EMBL" id="KAK7281598.1"/>
    </source>
</evidence>
<sequence>MQTLAEQTLGEKHGKVSSEEDDQKERSNKKVKTDSEVENIEIEMEVQPVQDDTPAIMVDSSKAVTVAPPTASNGALGEENLQAENGGGSDQSDLLPKQDCGDFGPWMLVQRSYRRKDSNFKGVKSPSVDRAKSNRFQSLQHVQSEDVGDLKVSREKNVASNDHLGHVNQKPKSTPKQKNGPKSKSVPRQTAPAKQGTISNRVPLVAGSATQIQTSMATASTSSDLKEKERDILRFHFVSDFVDNGRWRWEQLNDILPPQVRSIIASIVPPVQNSDMDCLSWAAENNGEFSIASAAHILQVSLNQ</sequence>